<evidence type="ECO:0000313" key="2">
    <source>
        <dbReference type="EnsemblMetazoa" id="GPAI044719-PA"/>
    </source>
</evidence>
<dbReference type="Proteomes" id="UP000092445">
    <property type="component" value="Unassembled WGS sequence"/>
</dbReference>
<dbReference type="VEuPathDB" id="VectorBase:GPAI044719"/>
<keyword evidence="1" id="KW-1133">Transmembrane helix</keyword>
<protein>
    <submittedName>
        <fullName evidence="2">Uncharacterized protein</fullName>
    </submittedName>
</protein>
<proteinExistence type="predicted"/>
<name>A0A1B0AG54_GLOPL</name>
<reference evidence="2" key="2">
    <citation type="submission" date="2020-05" db="UniProtKB">
        <authorList>
            <consortium name="EnsemblMetazoa"/>
        </authorList>
    </citation>
    <scope>IDENTIFICATION</scope>
    <source>
        <strain evidence="2">IAEA</strain>
    </source>
</reference>
<feature type="transmembrane region" description="Helical" evidence="1">
    <location>
        <begin position="130"/>
        <end position="149"/>
    </location>
</feature>
<organism evidence="2 3">
    <name type="scientific">Glossina pallidipes</name>
    <name type="common">Tsetse fly</name>
    <dbReference type="NCBI Taxonomy" id="7398"/>
    <lineage>
        <taxon>Eukaryota</taxon>
        <taxon>Metazoa</taxon>
        <taxon>Ecdysozoa</taxon>
        <taxon>Arthropoda</taxon>
        <taxon>Hexapoda</taxon>
        <taxon>Insecta</taxon>
        <taxon>Pterygota</taxon>
        <taxon>Neoptera</taxon>
        <taxon>Endopterygota</taxon>
        <taxon>Diptera</taxon>
        <taxon>Brachycera</taxon>
        <taxon>Muscomorpha</taxon>
        <taxon>Hippoboscoidea</taxon>
        <taxon>Glossinidae</taxon>
        <taxon>Glossina</taxon>
    </lineage>
</organism>
<dbReference type="EnsemblMetazoa" id="GPAI044719-RA">
    <property type="protein sequence ID" value="GPAI044719-PA"/>
    <property type="gene ID" value="GPAI044719"/>
</dbReference>
<reference evidence="3" key="1">
    <citation type="submission" date="2014-03" db="EMBL/GenBank/DDBJ databases">
        <authorList>
            <person name="Aksoy S."/>
            <person name="Warren W."/>
            <person name="Wilson R.K."/>
        </authorList>
    </citation>
    <scope>NUCLEOTIDE SEQUENCE [LARGE SCALE GENOMIC DNA]</scope>
    <source>
        <strain evidence="3">IAEA</strain>
    </source>
</reference>
<keyword evidence="1" id="KW-0812">Transmembrane</keyword>
<keyword evidence="3" id="KW-1185">Reference proteome</keyword>
<dbReference type="AlphaFoldDB" id="A0A1B0AG54"/>
<sequence>MPTTVCETKLNSDVFQDTAIYRWHRNAIYIAKDKLTIQNHDDDDDDDDDNDDNKKNTILTMLIERAAKSARPKNEAKTRDDKFPSSSLLTVIRKLVEVFFRVITTVQYTATLFLFVITNIDEDEEAPLPYRTPVSTALLNMYLVEFLLWELRYTVFK</sequence>
<feature type="transmembrane region" description="Helical" evidence="1">
    <location>
        <begin position="98"/>
        <end position="118"/>
    </location>
</feature>
<evidence type="ECO:0000313" key="3">
    <source>
        <dbReference type="Proteomes" id="UP000092445"/>
    </source>
</evidence>
<evidence type="ECO:0000256" key="1">
    <source>
        <dbReference type="SAM" id="Phobius"/>
    </source>
</evidence>
<keyword evidence="1" id="KW-0472">Membrane</keyword>
<accession>A0A1B0AG54</accession>